<evidence type="ECO:0000313" key="5">
    <source>
        <dbReference type="EMBL" id="OQV13110.1"/>
    </source>
</evidence>
<comment type="caution">
    <text evidence="5">The sequence shown here is derived from an EMBL/GenBank/DDBJ whole genome shotgun (WGS) entry which is preliminary data.</text>
</comment>
<dbReference type="InterPro" id="IPR050327">
    <property type="entry name" value="Proton-linked_MCT"/>
</dbReference>
<keyword evidence="3" id="KW-1133">Transmembrane helix</keyword>
<dbReference type="Gene3D" id="1.20.1250.20">
    <property type="entry name" value="MFS general substrate transporter like domains"/>
    <property type="match status" value="2"/>
</dbReference>
<dbReference type="InterPro" id="IPR036259">
    <property type="entry name" value="MFS_trans_sf"/>
</dbReference>
<feature type="transmembrane region" description="Helical" evidence="3">
    <location>
        <begin position="502"/>
        <end position="521"/>
    </location>
</feature>
<feature type="transmembrane region" description="Helical" evidence="3">
    <location>
        <begin position="624"/>
        <end position="646"/>
    </location>
</feature>
<dbReference type="Proteomes" id="UP000192578">
    <property type="component" value="Unassembled WGS sequence"/>
</dbReference>
<dbReference type="CDD" id="cd17352">
    <property type="entry name" value="MFS_MCT_SLC16"/>
    <property type="match status" value="1"/>
</dbReference>
<feature type="transmembrane region" description="Helical" evidence="3">
    <location>
        <begin position="465"/>
        <end position="482"/>
    </location>
</feature>
<evidence type="ECO:0000256" key="3">
    <source>
        <dbReference type="SAM" id="Phobius"/>
    </source>
</evidence>
<dbReference type="GO" id="GO:0016020">
    <property type="term" value="C:membrane"/>
    <property type="evidence" value="ECO:0007669"/>
    <property type="project" value="UniProtKB-SubCell"/>
</dbReference>
<feature type="compositionally biased region" description="Polar residues" evidence="2">
    <location>
        <begin position="320"/>
        <end position="355"/>
    </location>
</feature>
<dbReference type="PANTHER" id="PTHR11360:SF260">
    <property type="entry name" value="MFS DOMAIN-CONTAINING PROTEIN"/>
    <property type="match status" value="1"/>
</dbReference>
<name>A0A1W0WD45_HYPEX</name>
<feature type="region of interest" description="Disordered" evidence="2">
    <location>
        <begin position="732"/>
        <end position="755"/>
    </location>
</feature>
<feature type="transmembrane region" description="Helical" evidence="3">
    <location>
        <begin position="231"/>
        <end position="253"/>
    </location>
</feature>
<feature type="transmembrane region" description="Helical" evidence="3">
    <location>
        <begin position="533"/>
        <end position="554"/>
    </location>
</feature>
<feature type="domain" description="Major facilitator superfamily (MFS) profile" evidence="4">
    <location>
        <begin position="80"/>
        <end position="648"/>
    </location>
</feature>
<protein>
    <submittedName>
        <fullName evidence="5">Monocarboxylate transporter 9</fullName>
    </submittedName>
</protein>
<comment type="subcellular location">
    <subcellularLocation>
        <location evidence="1">Membrane</location>
        <topology evidence="1">Multi-pass membrane protein</topology>
    </subcellularLocation>
</comment>
<dbReference type="Pfam" id="PF07690">
    <property type="entry name" value="MFS_1"/>
    <property type="match status" value="2"/>
</dbReference>
<feature type="transmembrane region" description="Helical" evidence="3">
    <location>
        <begin position="174"/>
        <end position="195"/>
    </location>
</feature>
<dbReference type="SUPFAM" id="SSF103473">
    <property type="entry name" value="MFS general substrate transporter"/>
    <property type="match status" value="1"/>
</dbReference>
<gene>
    <name evidence="5" type="ORF">BV898_12650</name>
</gene>
<feature type="region of interest" description="Disordered" evidence="2">
    <location>
        <begin position="261"/>
        <end position="287"/>
    </location>
</feature>
<organism evidence="5 6">
    <name type="scientific">Hypsibius exemplaris</name>
    <name type="common">Freshwater tardigrade</name>
    <dbReference type="NCBI Taxonomy" id="2072580"/>
    <lineage>
        <taxon>Eukaryota</taxon>
        <taxon>Metazoa</taxon>
        <taxon>Ecdysozoa</taxon>
        <taxon>Tardigrada</taxon>
        <taxon>Eutardigrada</taxon>
        <taxon>Parachela</taxon>
        <taxon>Hypsibioidea</taxon>
        <taxon>Hypsibiidae</taxon>
        <taxon>Hypsibius</taxon>
    </lineage>
</organism>
<dbReference type="AlphaFoldDB" id="A0A1W0WD45"/>
<keyword evidence="3" id="KW-0472">Membrane</keyword>
<evidence type="ECO:0000259" key="4">
    <source>
        <dbReference type="PROSITE" id="PS50850"/>
    </source>
</evidence>
<reference evidence="6" key="1">
    <citation type="submission" date="2017-01" db="EMBL/GenBank/DDBJ databases">
        <title>Comparative genomics of anhydrobiosis in the tardigrade Hypsibius dujardini.</title>
        <authorList>
            <person name="Yoshida Y."/>
            <person name="Koutsovoulos G."/>
            <person name="Laetsch D."/>
            <person name="Stevens L."/>
            <person name="Kumar S."/>
            <person name="Horikawa D."/>
            <person name="Ishino K."/>
            <person name="Komine S."/>
            <person name="Tomita M."/>
            <person name="Blaxter M."/>
            <person name="Arakawa K."/>
        </authorList>
    </citation>
    <scope>NUCLEOTIDE SEQUENCE [LARGE SCALE GENOMIC DNA]</scope>
    <source>
        <strain evidence="6">Z151</strain>
    </source>
</reference>
<feature type="transmembrane region" description="Helical" evidence="3">
    <location>
        <begin position="118"/>
        <end position="139"/>
    </location>
</feature>
<dbReference type="InterPro" id="IPR011701">
    <property type="entry name" value="MFS"/>
</dbReference>
<feature type="transmembrane region" description="Helical" evidence="3">
    <location>
        <begin position="146"/>
        <end position="168"/>
    </location>
</feature>
<accession>A0A1W0WD45</accession>
<feature type="transmembrane region" description="Helical" evidence="3">
    <location>
        <begin position="560"/>
        <end position="582"/>
    </location>
</feature>
<dbReference type="PANTHER" id="PTHR11360">
    <property type="entry name" value="MONOCARBOXYLATE TRANSPORTER"/>
    <property type="match status" value="1"/>
</dbReference>
<proteinExistence type="predicted"/>
<dbReference type="OrthoDB" id="410267at2759"/>
<evidence type="ECO:0000256" key="2">
    <source>
        <dbReference type="SAM" id="MobiDB-lite"/>
    </source>
</evidence>
<dbReference type="EMBL" id="MTYJ01000130">
    <property type="protein sequence ID" value="OQV13110.1"/>
    <property type="molecule type" value="Genomic_DNA"/>
</dbReference>
<keyword evidence="6" id="KW-1185">Reference proteome</keyword>
<feature type="transmembrane region" description="Helical" evidence="3">
    <location>
        <begin position="77"/>
        <end position="98"/>
    </location>
</feature>
<feature type="region of interest" description="Disordered" evidence="2">
    <location>
        <begin position="316"/>
        <end position="378"/>
    </location>
</feature>
<feature type="transmembrane region" description="Helical" evidence="3">
    <location>
        <begin position="202"/>
        <end position="225"/>
    </location>
</feature>
<sequence>MISKPVVALPRPQPDSMAQLEDRLSPLRDPHFFDGSPASSAFTTRHNYKSRVRLNSLNSAADDDEESVSTLKPDGGWGWVVVLASFAIQIIADGVANAHGIIFVELLQVFGETKGKTAWVGSVFSAVPLLAGPIASALAEQYGCRPITILGAILSAFGFGLSVFATSIEALCVTLGLIAGFGLSLVYVTSMFILVRWFDNRLSFTMGISSAGSGIGMFIFAPFVTYLLETYLLEGTFLILAGVFLNIVVFGAVMREPEEMGLGGASRSCNVSDSDDDSDGDSKSTFDADDLHNMRRCVSMIEIPTYYRQVSVETPPHMVTTGSTDNMLSPKQSTHQQATSNNTPGPSALKNTASPSIHPLLPVERRKRVRFDKPPPPVQRRIVDRRRSYLFGQHHVVNWKRYGFHVPLKLAAMESLSCPDLTSEVDLSQEEDTEEGGKLRFLLKPLRRELRQIRRLLFNVKPLRSVKFCLFCVANLILYLVVDVPCDFGTDNATTQGIDFQKASFLLSIIGIVTTIGQPIYGWLGDRTWCNSLVLFAASTLVCGILTGFVPFFVTYEALAAYSALFGFFISGSNPLFAVILVDIVDEKYFSSAFGLLYFAQGIATLFGPPLAGYLYDQTDNYDVTFYTASAGMILASLMLLLFPVVKNFMRRRRRRIQLNLNEITVIPPHSEQNGHLDIAESGLFRVERGIDDSDTIHNTSDLLLIASTRIPDLDALPAANTEHRARVGTHFLPPGETPPVHVGTHLLPPIQEDD</sequence>
<feature type="transmembrane region" description="Helical" evidence="3">
    <location>
        <begin position="589"/>
        <end position="612"/>
    </location>
</feature>
<dbReference type="PROSITE" id="PS50850">
    <property type="entry name" value="MFS"/>
    <property type="match status" value="1"/>
</dbReference>
<evidence type="ECO:0000313" key="6">
    <source>
        <dbReference type="Proteomes" id="UP000192578"/>
    </source>
</evidence>
<dbReference type="InterPro" id="IPR020846">
    <property type="entry name" value="MFS_dom"/>
</dbReference>
<evidence type="ECO:0000256" key="1">
    <source>
        <dbReference type="ARBA" id="ARBA00004141"/>
    </source>
</evidence>
<keyword evidence="3" id="KW-0812">Transmembrane</keyword>
<dbReference type="GO" id="GO:0008028">
    <property type="term" value="F:monocarboxylic acid transmembrane transporter activity"/>
    <property type="evidence" value="ECO:0007669"/>
    <property type="project" value="TreeGrafter"/>
</dbReference>